<sequence length="985" mass="112382">MKVDWRRSFITTDANPYYDSFVKWQFYRLKERGKIKFGKRHTIYSPKDGQPCMDHDRYSGEGVGPQEYTLIKMKVLTPYPPKLKKFEGKSVYLIAATLRPETMYGQTNCWVAPSIPYIAYENTKGEIFISTRRSARNASFQGILPKEGEVKELAVLTGQDIMGIPLKTPMTSYDKIYTLPMLTIKENKGTGVVTSVPSDAPDDYAALRDLQNKKDFRAKYGLKDEMVLPFAPIPIIDVPDYGDLSAIQACDEFKVKSQNDKDQLAEAKAKVYLKGFYEGVLKVGKYSGQKVQDVKKVVQNDMIASNEALVYFEPEKMVMSRSGDECVVALCDQWFLDYGEEKWKKITQQALENINTHSNETRANFKVTLDWLHHHACSRSYGLGTKLPWDPQYLIESLSDSTIYMSYYTVCHLLQGGVFDGSGPSPIKIKPEQMTPEVWDYIFYPKKPFPKTKIPKASLNKLRNEFNYWYGVDVRVSGKDLVQNHLTYYLYNHCAMWPDEPSRWPKEIRTNGHLLLNNEKMSKSTGNFLTLCQALEKFSADGMRLALADSGDLAIEDANFVEDMADAGILRLYNFLEWTQEMLECKDKLRTGPRDSFQDRVFESQMNALIRETDKNYSLMLYKEALKTGFFEFQAARDRYREWSSQGVHRDLILQFIERQVLLLAPICPHLGEHIWKLLGKESLLMRASWPVPGEVDEVLLRSSQFLMNTARDLRLRLIALKEASKKPQKGKKGPPVPTKPPTHAIVYIAKSYPPWQDAVLKCLKKMHEENNNSFPENKVIVGELKTVDVVKKFMKKVMPFVQHIKEKVTADGIRGMDRTSEFDEKKTLESGLDYLVSSLDLEGVEIKYSEDATEKIQEQCAPGKPFSSFVAKPSVSVHMVNPQPHSGHFSLTVDVLDGDSVVSIARRIVKYDRGIKDPARVDILHFDDPVLGPRQLPKFDDPKFGKVVISPESTFSIDLEKNEITVSQNGSKLNVGDTLAYIVR</sequence>
<dbReference type="Gene3D" id="3.90.740.10">
    <property type="entry name" value="Valyl/Leucyl/Isoleucyl-tRNA synthetase, editing domain"/>
    <property type="match status" value="1"/>
</dbReference>
<evidence type="ECO:0000313" key="15">
    <source>
        <dbReference type="EMBL" id="PIK48142.1"/>
    </source>
</evidence>
<evidence type="ECO:0000256" key="5">
    <source>
        <dbReference type="ARBA" id="ARBA00022840"/>
    </source>
</evidence>
<dbReference type="InterPro" id="IPR004493">
    <property type="entry name" value="Leu-tRNA-synth_Ia_arc/euk"/>
</dbReference>
<evidence type="ECO:0000259" key="14">
    <source>
        <dbReference type="Pfam" id="PF24810"/>
    </source>
</evidence>
<feature type="domain" description="Methionyl/Valyl/Leucyl/Isoleucyl-tRNA synthetase anticodon-binding" evidence="11">
    <location>
        <begin position="599"/>
        <end position="717"/>
    </location>
</feature>
<feature type="domain" description="Leucine--tRNA ligase RagD-binding" evidence="14">
    <location>
        <begin position="749"/>
        <end position="820"/>
    </location>
</feature>
<comment type="caution">
    <text evidence="15">The sequence shown here is derived from an EMBL/GenBank/DDBJ whole genome shotgun (WGS) entry which is preliminary data.</text>
</comment>
<dbReference type="Gene3D" id="3.40.50.620">
    <property type="entry name" value="HUPs"/>
    <property type="match status" value="1"/>
</dbReference>
<evidence type="ECO:0000256" key="4">
    <source>
        <dbReference type="ARBA" id="ARBA00022741"/>
    </source>
</evidence>
<dbReference type="FunFam" id="1.10.730.10:FF:000020">
    <property type="entry name" value="Leucine--tRNA ligase cytoplasmic"/>
    <property type="match status" value="1"/>
</dbReference>
<keyword evidence="7 10" id="KW-0030">Aminoacyl-tRNA synthetase</keyword>
<evidence type="ECO:0000256" key="8">
    <source>
        <dbReference type="ARBA" id="ARBA00030520"/>
    </source>
</evidence>
<dbReference type="PANTHER" id="PTHR45794">
    <property type="entry name" value="LEUCYL-TRNA SYNTHETASE"/>
    <property type="match status" value="1"/>
</dbReference>
<dbReference type="Proteomes" id="UP000230750">
    <property type="component" value="Unassembled WGS sequence"/>
</dbReference>
<keyword evidence="3 10" id="KW-0436">Ligase</keyword>
<dbReference type="InterPro" id="IPR009008">
    <property type="entry name" value="Val/Leu/Ile-tRNA-synth_edit"/>
</dbReference>
<dbReference type="CDD" id="cd07959">
    <property type="entry name" value="Anticodon_Ia_Leu_AEc"/>
    <property type="match status" value="1"/>
</dbReference>
<name>A0A2G8KJG2_STIJA</name>
<dbReference type="EMBL" id="MRZV01000539">
    <property type="protein sequence ID" value="PIK48142.1"/>
    <property type="molecule type" value="Genomic_DNA"/>
</dbReference>
<reference evidence="15 16" key="1">
    <citation type="journal article" date="2017" name="PLoS Biol.">
        <title>The sea cucumber genome provides insights into morphological evolution and visceral regeneration.</title>
        <authorList>
            <person name="Zhang X."/>
            <person name="Sun L."/>
            <person name="Yuan J."/>
            <person name="Sun Y."/>
            <person name="Gao Y."/>
            <person name="Zhang L."/>
            <person name="Li S."/>
            <person name="Dai H."/>
            <person name="Hamel J.F."/>
            <person name="Liu C."/>
            <person name="Yu Y."/>
            <person name="Liu S."/>
            <person name="Lin W."/>
            <person name="Guo K."/>
            <person name="Jin S."/>
            <person name="Xu P."/>
            <person name="Storey K.B."/>
            <person name="Huan P."/>
            <person name="Zhang T."/>
            <person name="Zhou Y."/>
            <person name="Zhang J."/>
            <person name="Lin C."/>
            <person name="Li X."/>
            <person name="Xing L."/>
            <person name="Huo D."/>
            <person name="Sun M."/>
            <person name="Wang L."/>
            <person name="Mercier A."/>
            <person name="Li F."/>
            <person name="Yang H."/>
            <person name="Xiang J."/>
        </authorList>
    </citation>
    <scope>NUCLEOTIDE SEQUENCE [LARGE SCALE GENOMIC DNA]</scope>
    <source>
        <strain evidence="15">Shaxun</strain>
        <tissue evidence="15">Muscle</tissue>
    </source>
</reference>
<dbReference type="Pfam" id="PF22947">
    <property type="entry name" value="ULD_3"/>
    <property type="match status" value="1"/>
</dbReference>
<dbReference type="PANTHER" id="PTHR45794:SF1">
    <property type="entry name" value="LEUCINE--TRNA LIGASE, CYTOPLASMIC"/>
    <property type="match status" value="1"/>
</dbReference>
<evidence type="ECO:0000256" key="10">
    <source>
        <dbReference type="RuleBase" id="RU363039"/>
    </source>
</evidence>
<dbReference type="GO" id="GO:0005524">
    <property type="term" value="F:ATP binding"/>
    <property type="evidence" value="ECO:0007669"/>
    <property type="project" value="UniProtKB-KW"/>
</dbReference>
<evidence type="ECO:0000259" key="12">
    <source>
        <dbReference type="Pfam" id="PF09334"/>
    </source>
</evidence>
<dbReference type="NCBIfam" id="TIGR00395">
    <property type="entry name" value="leuS_arch"/>
    <property type="match status" value="1"/>
</dbReference>
<dbReference type="Gene3D" id="1.10.730.10">
    <property type="entry name" value="Isoleucyl-tRNA Synthetase, Domain 1"/>
    <property type="match status" value="1"/>
</dbReference>
<evidence type="ECO:0000256" key="9">
    <source>
        <dbReference type="ARBA" id="ARBA00047469"/>
    </source>
</evidence>
<evidence type="ECO:0000256" key="7">
    <source>
        <dbReference type="ARBA" id="ARBA00023146"/>
    </source>
</evidence>
<dbReference type="GO" id="GO:0004823">
    <property type="term" value="F:leucine-tRNA ligase activity"/>
    <property type="evidence" value="ECO:0007669"/>
    <property type="project" value="UniProtKB-EC"/>
</dbReference>
<dbReference type="InterPro" id="IPR054509">
    <property type="entry name" value="LARS1_ULD"/>
</dbReference>
<feature type="domain" description="Leucine--tRNA ligase ubiquitin-like" evidence="13">
    <location>
        <begin position="873"/>
        <end position="984"/>
    </location>
</feature>
<dbReference type="FunFam" id="3.90.740.10:FF:000001">
    <property type="entry name" value="Leucine--tRNA ligase, cytoplasmic"/>
    <property type="match status" value="1"/>
</dbReference>
<evidence type="ECO:0000313" key="16">
    <source>
        <dbReference type="Proteomes" id="UP000230750"/>
    </source>
</evidence>
<dbReference type="InterPro" id="IPR055416">
    <property type="entry name" value="RBD_LARS1"/>
</dbReference>
<keyword evidence="5 10" id="KW-0067">ATP-binding</keyword>
<dbReference type="InterPro" id="IPR015413">
    <property type="entry name" value="Methionyl/Leucyl_tRNA_Synth"/>
</dbReference>
<dbReference type="GO" id="GO:0006429">
    <property type="term" value="P:leucyl-tRNA aminoacylation"/>
    <property type="evidence" value="ECO:0007669"/>
    <property type="project" value="InterPro"/>
</dbReference>
<feature type="domain" description="Methionyl/Leucyl tRNA synthetase" evidence="12">
    <location>
        <begin position="465"/>
        <end position="562"/>
    </location>
</feature>
<dbReference type="Pfam" id="PF09334">
    <property type="entry name" value="tRNA-synt_1g"/>
    <property type="match status" value="1"/>
</dbReference>
<dbReference type="SUPFAM" id="SSF50677">
    <property type="entry name" value="ValRS/IleRS/LeuRS editing domain"/>
    <property type="match status" value="1"/>
</dbReference>
<dbReference type="SUPFAM" id="SSF47323">
    <property type="entry name" value="Anticodon-binding domain of a subclass of class I aminoacyl-tRNA synthetases"/>
    <property type="match status" value="1"/>
</dbReference>
<dbReference type="GO" id="GO:0002161">
    <property type="term" value="F:aminoacyl-tRNA deacylase activity"/>
    <property type="evidence" value="ECO:0007669"/>
    <property type="project" value="InterPro"/>
</dbReference>
<comment type="catalytic activity">
    <reaction evidence="9">
        <text>tRNA(Leu) + L-leucine + ATP = L-leucyl-tRNA(Leu) + AMP + diphosphate</text>
        <dbReference type="Rhea" id="RHEA:11688"/>
        <dbReference type="Rhea" id="RHEA-COMP:9613"/>
        <dbReference type="Rhea" id="RHEA-COMP:9622"/>
        <dbReference type="ChEBI" id="CHEBI:30616"/>
        <dbReference type="ChEBI" id="CHEBI:33019"/>
        <dbReference type="ChEBI" id="CHEBI:57427"/>
        <dbReference type="ChEBI" id="CHEBI:78442"/>
        <dbReference type="ChEBI" id="CHEBI:78494"/>
        <dbReference type="ChEBI" id="CHEBI:456215"/>
        <dbReference type="EC" id="6.1.1.4"/>
    </reaction>
</comment>
<dbReference type="InterPro" id="IPR009080">
    <property type="entry name" value="tRNAsynth_Ia_anticodon-bd"/>
</dbReference>
<comment type="similarity">
    <text evidence="1 10">Belongs to the class-I aminoacyl-tRNA synthetase family.</text>
</comment>
<dbReference type="EC" id="6.1.1.4" evidence="2"/>
<evidence type="ECO:0000259" key="11">
    <source>
        <dbReference type="Pfam" id="PF08264"/>
    </source>
</evidence>
<keyword evidence="6 10" id="KW-0648">Protein biosynthesis</keyword>
<evidence type="ECO:0000256" key="6">
    <source>
        <dbReference type="ARBA" id="ARBA00022917"/>
    </source>
</evidence>
<evidence type="ECO:0000256" key="2">
    <source>
        <dbReference type="ARBA" id="ARBA00013164"/>
    </source>
</evidence>
<dbReference type="Pfam" id="PF08264">
    <property type="entry name" value="Anticodon_1"/>
    <property type="match status" value="1"/>
</dbReference>
<evidence type="ECO:0000259" key="13">
    <source>
        <dbReference type="Pfam" id="PF22947"/>
    </source>
</evidence>
<evidence type="ECO:0000256" key="3">
    <source>
        <dbReference type="ARBA" id="ARBA00022598"/>
    </source>
</evidence>
<accession>A0A2G8KJG2</accession>
<dbReference type="STRING" id="307972.A0A2G8KJG2"/>
<keyword evidence="16" id="KW-1185">Reference proteome</keyword>
<dbReference type="Pfam" id="PF24810">
    <property type="entry name" value="RBD_LARS1"/>
    <property type="match status" value="1"/>
</dbReference>
<protein>
    <recommendedName>
        <fullName evidence="2">leucine--tRNA ligase</fullName>
        <ecNumber evidence="2">6.1.1.4</ecNumber>
    </recommendedName>
    <alternativeName>
        <fullName evidence="8">Leucyl-tRNA synthetase</fullName>
    </alternativeName>
</protein>
<gene>
    <name evidence="15" type="ORF">BSL78_15018</name>
</gene>
<dbReference type="InterPro" id="IPR013155">
    <property type="entry name" value="M/V/L/I-tRNA-synth_anticd-bd"/>
</dbReference>
<keyword evidence="4 10" id="KW-0547">Nucleotide-binding</keyword>
<dbReference type="OrthoDB" id="10249672at2759"/>
<organism evidence="15 16">
    <name type="scientific">Stichopus japonicus</name>
    <name type="common">Sea cucumber</name>
    <dbReference type="NCBI Taxonomy" id="307972"/>
    <lineage>
        <taxon>Eukaryota</taxon>
        <taxon>Metazoa</taxon>
        <taxon>Echinodermata</taxon>
        <taxon>Eleutherozoa</taxon>
        <taxon>Echinozoa</taxon>
        <taxon>Holothuroidea</taxon>
        <taxon>Aspidochirotacea</taxon>
        <taxon>Aspidochirotida</taxon>
        <taxon>Stichopodidae</taxon>
        <taxon>Apostichopus</taxon>
    </lineage>
</organism>
<dbReference type="AlphaFoldDB" id="A0A2G8KJG2"/>
<proteinExistence type="inferred from homology"/>
<evidence type="ECO:0000256" key="1">
    <source>
        <dbReference type="ARBA" id="ARBA00005594"/>
    </source>
</evidence>
<dbReference type="SUPFAM" id="SSF52374">
    <property type="entry name" value="Nucleotidylyl transferase"/>
    <property type="match status" value="1"/>
</dbReference>
<dbReference type="InterPro" id="IPR014729">
    <property type="entry name" value="Rossmann-like_a/b/a_fold"/>
</dbReference>